<evidence type="ECO:0000313" key="1">
    <source>
        <dbReference type="EMBL" id="QHT81794.1"/>
    </source>
</evidence>
<dbReference type="PANTHER" id="PTHR46069">
    <property type="entry name" value="TUBULIN TYROSINE LIGASE"/>
    <property type="match status" value="1"/>
</dbReference>
<protein>
    <recommendedName>
        <fullName evidence="2">Tubulin-tyrosine ligase</fullName>
    </recommendedName>
</protein>
<dbReference type="InterPro" id="IPR004344">
    <property type="entry name" value="TTL/TTLL_fam"/>
</dbReference>
<evidence type="ECO:0008006" key="2">
    <source>
        <dbReference type="Google" id="ProtNLM"/>
    </source>
</evidence>
<accession>A0A6C0HN22</accession>
<proteinExistence type="predicted"/>
<dbReference type="PROSITE" id="PS51221">
    <property type="entry name" value="TTL"/>
    <property type="match status" value="1"/>
</dbReference>
<organism evidence="1">
    <name type="scientific">viral metagenome</name>
    <dbReference type="NCBI Taxonomy" id="1070528"/>
    <lineage>
        <taxon>unclassified sequences</taxon>
        <taxon>metagenomes</taxon>
        <taxon>organismal metagenomes</taxon>
    </lineage>
</organism>
<reference evidence="1" key="1">
    <citation type="journal article" date="2020" name="Nature">
        <title>Giant virus diversity and host interactions through global metagenomics.</title>
        <authorList>
            <person name="Schulz F."/>
            <person name="Roux S."/>
            <person name="Paez-Espino D."/>
            <person name="Jungbluth S."/>
            <person name="Walsh D.A."/>
            <person name="Denef V.J."/>
            <person name="McMahon K.D."/>
            <person name="Konstantinidis K.T."/>
            <person name="Eloe-Fadrosh E.A."/>
            <person name="Kyrpides N.C."/>
            <person name="Woyke T."/>
        </authorList>
    </citation>
    <scope>NUCLEOTIDE SEQUENCE</scope>
    <source>
        <strain evidence="1">GVMAG-M-3300023184-13</strain>
    </source>
</reference>
<dbReference type="Gene3D" id="3.30.470.20">
    <property type="entry name" value="ATP-grasp fold, B domain"/>
    <property type="match status" value="1"/>
</dbReference>
<dbReference type="PANTHER" id="PTHR46069:SF1">
    <property type="entry name" value="CHROMOSOME UNDETERMINED SCAFFOLD_125, WHOLE GENOME SHOTGUN SEQUENCE"/>
    <property type="match status" value="1"/>
</dbReference>
<dbReference type="AlphaFoldDB" id="A0A6C0HN22"/>
<dbReference type="Pfam" id="PF03133">
    <property type="entry name" value="TTL"/>
    <property type="match status" value="1"/>
</dbReference>
<sequence>MRYTRKQKQHKQHRQYNKTLHNKTLNNKKHTLKFSKQNARIHNVNTYTNTYYIVDCIGAENNKLIFNVLEPYLKDLNLIPDKMMPIIRQLDLSFIKKHKITPSNYCSINVHVPKLDKTITNKLHPQLHPQFMWYHINSIYLNNRFYNIKCNMINIINSSKLKSISDKRALYTNMHLYCPKICSKHMANTFKINDFNKYIGLDTTSNTTSYYILRPIDSYSGIDILYISSKAELADAIEYYKKTKNYKGKKYGTDVIASTYIINPLLFKGYKFHLRMYYLISFINGKFNSFLYDNYGKILTAGRPYDIKKPFTKEVHDTHVKYSSEDNSFPKDFNENTISENYVSPNHIIKQMQDILKGVSIILKKTKGQWLFENQQHGFQFLGIDFMIDTNGCVFLIECNTSPGFNYSNSANSYKFSQNLFKWINETILEPYYKKTNPKLHSTYLDLHP</sequence>
<dbReference type="SUPFAM" id="SSF56059">
    <property type="entry name" value="Glutathione synthetase ATP-binding domain-like"/>
    <property type="match status" value="1"/>
</dbReference>
<dbReference type="EMBL" id="MN739992">
    <property type="protein sequence ID" value="QHT81794.1"/>
    <property type="molecule type" value="Genomic_DNA"/>
</dbReference>
<name>A0A6C0HN22_9ZZZZ</name>